<evidence type="ECO:0000259" key="4">
    <source>
        <dbReference type="PROSITE" id="PS50987"/>
    </source>
</evidence>
<dbReference type="PROSITE" id="PS50987">
    <property type="entry name" value="HTH_ARSR_2"/>
    <property type="match status" value="1"/>
</dbReference>
<accession>A0A955J214</accession>
<proteinExistence type="predicted"/>
<evidence type="ECO:0000256" key="3">
    <source>
        <dbReference type="ARBA" id="ARBA00023163"/>
    </source>
</evidence>
<evidence type="ECO:0000256" key="1">
    <source>
        <dbReference type="ARBA" id="ARBA00023015"/>
    </source>
</evidence>
<sequence length="77" mass="8560">MSLYTYLSSVGEQSVSQLVKHVGLTQPTVSHHLKDMRDSGLITSTKRGKEVYYSVSSLCPTYAKPCVLKNVNLQIEN</sequence>
<dbReference type="Gene3D" id="1.10.10.10">
    <property type="entry name" value="Winged helix-like DNA-binding domain superfamily/Winged helix DNA-binding domain"/>
    <property type="match status" value="1"/>
</dbReference>
<dbReference type="GO" id="GO:0003677">
    <property type="term" value="F:DNA binding"/>
    <property type="evidence" value="ECO:0007669"/>
    <property type="project" value="UniProtKB-KW"/>
</dbReference>
<feature type="domain" description="HTH arsR-type" evidence="4">
    <location>
        <begin position="1"/>
        <end position="77"/>
    </location>
</feature>
<evidence type="ECO:0000313" key="5">
    <source>
        <dbReference type="EMBL" id="MCA9308614.1"/>
    </source>
</evidence>
<dbReference type="SMART" id="SM00418">
    <property type="entry name" value="HTH_ARSR"/>
    <property type="match status" value="1"/>
</dbReference>
<dbReference type="EMBL" id="JAGQNX010000120">
    <property type="protein sequence ID" value="MCA9308614.1"/>
    <property type="molecule type" value="Genomic_DNA"/>
</dbReference>
<dbReference type="InterPro" id="IPR036388">
    <property type="entry name" value="WH-like_DNA-bd_sf"/>
</dbReference>
<dbReference type="PANTHER" id="PTHR43132">
    <property type="entry name" value="ARSENICAL RESISTANCE OPERON REPRESSOR ARSR-RELATED"/>
    <property type="match status" value="1"/>
</dbReference>
<dbReference type="Proteomes" id="UP000740557">
    <property type="component" value="Unassembled WGS sequence"/>
</dbReference>
<evidence type="ECO:0000256" key="2">
    <source>
        <dbReference type="ARBA" id="ARBA00023125"/>
    </source>
</evidence>
<dbReference type="InterPro" id="IPR036390">
    <property type="entry name" value="WH_DNA-bd_sf"/>
</dbReference>
<dbReference type="InterPro" id="IPR011991">
    <property type="entry name" value="ArsR-like_HTH"/>
</dbReference>
<dbReference type="InterPro" id="IPR051011">
    <property type="entry name" value="Metal_resp_trans_reg"/>
</dbReference>
<dbReference type="CDD" id="cd00090">
    <property type="entry name" value="HTH_ARSR"/>
    <property type="match status" value="1"/>
</dbReference>
<keyword evidence="2" id="KW-0238">DNA-binding</keyword>
<keyword evidence="1" id="KW-0805">Transcription regulation</keyword>
<organism evidence="5 6">
    <name type="scientific">candidate division WWE3 bacterium</name>
    <dbReference type="NCBI Taxonomy" id="2053526"/>
    <lineage>
        <taxon>Bacteria</taxon>
        <taxon>Katanobacteria</taxon>
    </lineage>
</organism>
<reference evidence="5" key="1">
    <citation type="submission" date="2020-04" db="EMBL/GenBank/DDBJ databases">
        <authorList>
            <person name="Zhang T."/>
        </authorList>
    </citation>
    <scope>NUCLEOTIDE SEQUENCE</scope>
    <source>
        <strain evidence="5">HKST-UBA79</strain>
    </source>
</reference>
<keyword evidence="3" id="KW-0804">Transcription</keyword>
<name>A0A955J214_UNCKA</name>
<dbReference type="NCBIfam" id="NF033788">
    <property type="entry name" value="HTH_metalloreg"/>
    <property type="match status" value="1"/>
</dbReference>
<dbReference type="SUPFAM" id="SSF46785">
    <property type="entry name" value="Winged helix' DNA-binding domain"/>
    <property type="match status" value="1"/>
</dbReference>
<gene>
    <name evidence="5" type="ORF">KC980_03810</name>
</gene>
<dbReference type="AlphaFoldDB" id="A0A955J214"/>
<dbReference type="InterPro" id="IPR001845">
    <property type="entry name" value="HTH_ArsR_DNA-bd_dom"/>
</dbReference>
<dbReference type="Pfam" id="PF01022">
    <property type="entry name" value="HTH_5"/>
    <property type="match status" value="1"/>
</dbReference>
<dbReference type="GO" id="GO:0003700">
    <property type="term" value="F:DNA-binding transcription factor activity"/>
    <property type="evidence" value="ECO:0007669"/>
    <property type="project" value="InterPro"/>
</dbReference>
<dbReference type="PANTHER" id="PTHR43132:SF2">
    <property type="entry name" value="ARSENICAL RESISTANCE OPERON REPRESSOR ARSR-RELATED"/>
    <property type="match status" value="1"/>
</dbReference>
<evidence type="ECO:0000313" key="6">
    <source>
        <dbReference type="Proteomes" id="UP000740557"/>
    </source>
</evidence>
<dbReference type="PRINTS" id="PR00778">
    <property type="entry name" value="HTHARSR"/>
</dbReference>
<protein>
    <submittedName>
        <fullName evidence="5">Helix-turn-helix transcriptional regulator</fullName>
    </submittedName>
</protein>
<comment type="caution">
    <text evidence="5">The sequence shown here is derived from an EMBL/GenBank/DDBJ whole genome shotgun (WGS) entry which is preliminary data.</text>
</comment>
<reference evidence="5" key="2">
    <citation type="journal article" date="2021" name="Microbiome">
        <title>Successional dynamics and alternative stable states in a saline activated sludge microbial community over 9 years.</title>
        <authorList>
            <person name="Wang Y."/>
            <person name="Ye J."/>
            <person name="Ju F."/>
            <person name="Liu L."/>
            <person name="Boyd J.A."/>
            <person name="Deng Y."/>
            <person name="Parks D.H."/>
            <person name="Jiang X."/>
            <person name="Yin X."/>
            <person name="Woodcroft B.J."/>
            <person name="Tyson G.W."/>
            <person name="Hugenholtz P."/>
            <person name="Polz M.F."/>
            <person name="Zhang T."/>
        </authorList>
    </citation>
    <scope>NUCLEOTIDE SEQUENCE</scope>
    <source>
        <strain evidence="5">HKST-UBA79</strain>
    </source>
</reference>